<reference evidence="3 4" key="1">
    <citation type="submission" date="2018-10" db="EMBL/GenBank/DDBJ databases">
        <title>Sequencing the genomes of 1000 actinobacteria strains.</title>
        <authorList>
            <person name="Klenk H.-P."/>
        </authorList>
    </citation>
    <scope>NUCLEOTIDE SEQUENCE [LARGE SCALE GENOMIC DNA]</scope>
    <source>
        <strain evidence="3 4">DSM 43800</strain>
    </source>
</reference>
<name>A0A495W7M3_9PSEU</name>
<gene>
    <name evidence="3" type="ORF">C8E97_6466</name>
</gene>
<dbReference type="PANTHER" id="PTHR40763:SF4">
    <property type="entry name" value="DUF1707 DOMAIN-CONTAINING PROTEIN"/>
    <property type="match status" value="1"/>
</dbReference>
<dbReference type="AlphaFoldDB" id="A0A495W7M3"/>
<proteinExistence type="predicted"/>
<evidence type="ECO:0000259" key="2">
    <source>
        <dbReference type="Pfam" id="PF08044"/>
    </source>
</evidence>
<keyword evidence="1" id="KW-0812">Transmembrane</keyword>
<comment type="caution">
    <text evidence="3">The sequence shown here is derived from an EMBL/GenBank/DDBJ whole genome shotgun (WGS) entry which is preliminary data.</text>
</comment>
<feature type="domain" description="DUF1707" evidence="2">
    <location>
        <begin position="13"/>
        <end position="65"/>
    </location>
</feature>
<keyword evidence="1" id="KW-1133">Transmembrane helix</keyword>
<keyword evidence="1" id="KW-0472">Membrane</keyword>
<protein>
    <submittedName>
        <fullName evidence="3">Uncharacterized protein DUF1707</fullName>
    </submittedName>
</protein>
<organism evidence="3 4">
    <name type="scientific">Saccharothrix australiensis</name>
    <dbReference type="NCBI Taxonomy" id="2072"/>
    <lineage>
        <taxon>Bacteria</taxon>
        <taxon>Bacillati</taxon>
        <taxon>Actinomycetota</taxon>
        <taxon>Actinomycetes</taxon>
        <taxon>Pseudonocardiales</taxon>
        <taxon>Pseudonocardiaceae</taxon>
        <taxon>Saccharothrix</taxon>
    </lineage>
</organism>
<sequence>MNGVTHPVRPEDVRVSDSEREAVRQLLHRAHSEGSLDLAEFDERVVRAWAARTRGELAALTADLPPVAVTGSGSPAAWRPAPAATARRGGRAAFQVLTAIWLGVSAVNFAIWFLVSLLGGSGLVHPWFLWVALPSGSVLGVVWLVFVRPRR</sequence>
<dbReference type="InterPro" id="IPR012551">
    <property type="entry name" value="DUF1707_SHOCT-like"/>
</dbReference>
<dbReference type="Pfam" id="PF08044">
    <property type="entry name" value="DUF1707"/>
    <property type="match status" value="1"/>
</dbReference>
<keyword evidence="4" id="KW-1185">Reference proteome</keyword>
<accession>A0A495W7M3</accession>
<dbReference type="OrthoDB" id="3748531at2"/>
<evidence type="ECO:0000313" key="4">
    <source>
        <dbReference type="Proteomes" id="UP000282084"/>
    </source>
</evidence>
<dbReference type="EMBL" id="RBXO01000001">
    <property type="protein sequence ID" value="RKT57741.1"/>
    <property type="molecule type" value="Genomic_DNA"/>
</dbReference>
<evidence type="ECO:0000256" key="1">
    <source>
        <dbReference type="SAM" id="Phobius"/>
    </source>
</evidence>
<dbReference type="PANTHER" id="PTHR40763">
    <property type="entry name" value="MEMBRANE PROTEIN-RELATED"/>
    <property type="match status" value="1"/>
</dbReference>
<dbReference type="Proteomes" id="UP000282084">
    <property type="component" value="Unassembled WGS sequence"/>
</dbReference>
<feature type="transmembrane region" description="Helical" evidence="1">
    <location>
        <begin position="127"/>
        <end position="147"/>
    </location>
</feature>
<evidence type="ECO:0000313" key="3">
    <source>
        <dbReference type="EMBL" id="RKT57741.1"/>
    </source>
</evidence>
<feature type="transmembrane region" description="Helical" evidence="1">
    <location>
        <begin position="96"/>
        <end position="115"/>
    </location>
</feature>